<reference evidence="9 10" key="1">
    <citation type="journal article" date="2016" name="Fungal Biol.">
        <title>The genome of Xylona heveae provides a window into fungal endophytism.</title>
        <authorList>
            <person name="Gazis R."/>
            <person name="Kuo A."/>
            <person name="Riley R."/>
            <person name="LaButti K."/>
            <person name="Lipzen A."/>
            <person name="Lin J."/>
            <person name="Amirebrahimi M."/>
            <person name="Hesse C.N."/>
            <person name="Spatafora J.W."/>
            <person name="Henrissat B."/>
            <person name="Hainaut M."/>
            <person name="Grigoriev I.V."/>
            <person name="Hibbett D.S."/>
        </authorList>
    </citation>
    <scope>NUCLEOTIDE SEQUENCE [LARGE SCALE GENOMIC DNA]</scope>
    <source>
        <strain evidence="9 10">TC161</strain>
    </source>
</reference>
<keyword evidence="3" id="KW-0805">Transcription regulation</keyword>
<evidence type="ECO:0000256" key="3">
    <source>
        <dbReference type="ARBA" id="ARBA00023015"/>
    </source>
</evidence>
<dbReference type="PROSITE" id="PS00463">
    <property type="entry name" value="ZN2_CY6_FUNGAL_1"/>
    <property type="match status" value="1"/>
</dbReference>
<dbReference type="GeneID" id="28901864"/>
<dbReference type="PANTHER" id="PTHR47540">
    <property type="entry name" value="THIAMINE REPRESSIBLE GENES REGULATORY PROTEIN THI5"/>
    <property type="match status" value="1"/>
</dbReference>
<dbReference type="GO" id="GO:0000981">
    <property type="term" value="F:DNA-binding transcription factor activity, RNA polymerase II-specific"/>
    <property type="evidence" value="ECO:0007669"/>
    <property type="project" value="InterPro"/>
</dbReference>
<keyword evidence="5" id="KW-0804">Transcription</keyword>
<keyword evidence="2" id="KW-0479">Metal-binding</keyword>
<dbReference type="GO" id="GO:0008270">
    <property type="term" value="F:zinc ion binding"/>
    <property type="evidence" value="ECO:0007669"/>
    <property type="project" value="InterPro"/>
</dbReference>
<name>A0A165IHR0_XYLHT</name>
<dbReference type="FunCoup" id="A0A165IHR0">
    <property type="interactions" value="466"/>
</dbReference>
<organism evidence="9 10">
    <name type="scientific">Xylona heveae (strain CBS 132557 / TC161)</name>
    <dbReference type="NCBI Taxonomy" id="1328760"/>
    <lineage>
        <taxon>Eukaryota</taxon>
        <taxon>Fungi</taxon>
        <taxon>Dikarya</taxon>
        <taxon>Ascomycota</taxon>
        <taxon>Pezizomycotina</taxon>
        <taxon>Xylonomycetes</taxon>
        <taxon>Xylonales</taxon>
        <taxon>Xylonaceae</taxon>
        <taxon>Xylona</taxon>
    </lineage>
</organism>
<dbReference type="InterPro" id="IPR036864">
    <property type="entry name" value="Zn2-C6_fun-type_DNA-bd_sf"/>
</dbReference>
<keyword evidence="10" id="KW-1185">Reference proteome</keyword>
<dbReference type="Gene3D" id="4.10.240.10">
    <property type="entry name" value="Zn(2)-C6 fungal-type DNA-binding domain"/>
    <property type="match status" value="1"/>
</dbReference>
<dbReference type="InParanoid" id="A0A165IHR0"/>
<evidence type="ECO:0000259" key="8">
    <source>
        <dbReference type="PROSITE" id="PS50048"/>
    </source>
</evidence>
<comment type="subcellular location">
    <subcellularLocation>
        <location evidence="1">Nucleus</location>
    </subcellularLocation>
</comment>
<dbReference type="CDD" id="cd00067">
    <property type="entry name" value="GAL4"/>
    <property type="match status" value="1"/>
</dbReference>
<feature type="domain" description="Zn(2)-C6 fungal-type" evidence="8">
    <location>
        <begin position="27"/>
        <end position="58"/>
    </location>
</feature>
<dbReference type="SMART" id="SM00906">
    <property type="entry name" value="Fungal_trans"/>
    <property type="match status" value="1"/>
</dbReference>
<protein>
    <submittedName>
        <fullName evidence="9">Putative C6 transcription factor</fullName>
    </submittedName>
</protein>
<evidence type="ECO:0000256" key="4">
    <source>
        <dbReference type="ARBA" id="ARBA00023125"/>
    </source>
</evidence>
<evidence type="ECO:0000256" key="1">
    <source>
        <dbReference type="ARBA" id="ARBA00004123"/>
    </source>
</evidence>
<dbReference type="STRING" id="1328760.A0A165IHR0"/>
<keyword evidence="6" id="KW-0539">Nucleus</keyword>
<dbReference type="AlphaFoldDB" id="A0A165IHR0"/>
<evidence type="ECO:0000256" key="2">
    <source>
        <dbReference type="ARBA" id="ARBA00022723"/>
    </source>
</evidence>
<dbReference type="OMA" id="NDTESMY"/>
<evidence type="ECO:0000313" key="9">
    <source>
        <dbReference type="EMBL" id="KZF24914.1"/>
    </source>
</evidence>
<accession>A0A165IHR0</accession>
<dbReference type="InterPro" id="IPR007219">
    <property type="entry name" value="XnlR_reg_dom"/>
</dbReference>
<dbReference type="CDD" id="cd12148">
    <property type="entry name" value="fungal_TF_MHR"/>
    <property type="match status" value="1"/>
</dbReference>
<sequence length="703" mass="78907">MPPKRHLDTREGSHESSPKSLKKSFTACQRCHAHKIKCSGDQPCAKCQQTGFADQCRYANRDRKLKVNESYIDQLVSENQRLEEQLNLARNAQDEVGGGQPRPASNVDDSDTSTRNPLIGERAWFHPYDPSAPPIYIGEAACTAFATRFRQFLTGDKNATNHLTRTQYLTESALAAANSRPVTWPSLPQARLLVKIAFNHVGRVYHLLPRKANLEKLEEIYRTANFDCPLSTCKFFALFAFGEVYSIRSIPSSSPMVPGTPYFAKAMTLIQFVPERANLSYLENLILLSLFSYFLNRRHSAYSLIGMAMRLGLTIGLNHNVPESQLIDPVERQHRVRLWWTIYMFDRMWGSKMGLPMQVLDEDIHVDMPSTVYPQTEHDAQFLDTKYSIAGINLAQIAGEIVAKIYSRKTYHETFLQRVQKLLKSLKNWVETLPEHVKLKSQDDGPNQKHIVSLHLSFNQCVILATRPTLLHALILQTKTAASNERPAESISQAVLTLAEACIHAARHTHSLIVEEWVNGSLSMFGYFYAHYLFSSALVLAMSSLLAAKNKHDIGGFETSIEILRSMSDNGNLSAKEFYVNLEQVKLCLDSQSIQDANNGSQQRRQNNEANMLMPDRPAMPPMVVPASMQNQSMLPAPSGSQGLSLSSNTFAGFTTEMAFLEPTMQDFLAQSDMDLGLLNPVDMSTSDPGTLWTWPTPSLPTE</sequence>
<dbReference type="EMBL" id="KV407455">
    <property type="protein sequence ID" value="KZF24914.1"/>
    <property type="molecule type" value="Genomic_DNA"/>
</dbReference>
<dbReference type="Pfam" id="PF04082">
    <property type="entry name" value="Fungal_trans"/>
    <property type="match status" value="1"/>
</dbReference>
<dbReference type="GO" id="GO:0006351">
    <property type="term" value="P:DNA-templated transcription"/>
    <property type="evidence" value="ECO:0007669"/>
    <property type="project" value="InterPro"/>
</dbReference>
<dbReference type="SMART" id="SM00066">
    <property type="entry name" value="GAL4"/>
    <property type="match status" value="1"/>
</dbReference>
<dbReference type="GO" id="GO:0043565">
    <property type="term" value="F:sequence-specific DNA binding"/>
    <property type="evidence" value="ECO:0007669"/>
    <property type="project" value="TreeGrafter"/>
</dbReference>
<dbReference type="SUPFAM" id="SSF57701">
    <property type="entry name" value="Zn2/Cys6 DNA-binding domain"/>
    <property type="match status" value="1"/>
</dbReference>
<dbReference type="PANTHER" id="PTHR47540:SF6">
    <property type="entry name" value="ZN(II)2CYS6 TRANSCRIPTION FACTOR (EUROFUNG)"/>
    <property type="match status" value="1"/>
</dbReference>
<evidence type="ECO:0000256" key="6">
    <source>
        <dbReference type="ARBA" id="ARBA00023242"/>
    </source>
</evidence>
<evidence type="ECO:0000256" key="5">
    <source>
        <dbReference type="ARBA" id="ARBA00023163"/>
    </source>
</evidence>
<proteinExistence type="predicted"/>
<dbReference type="Proteomes" id="UP000076632">
    <property type="component" value="Unassembled WGS sequence"/>
</dbReference>
<feature type="region of interest" description="Disordered" evidence="7">
    <location>
        <begin position="91"/>
        <end position="116"/>
    </location>
</feature>
<dbReference type="GO" id="GO:0005634">
    <property type="term" value="C:nucleus"/>
    <property type="evidence" value="ECO:0007669"/>
    <property type="project" value="UniProtKB-SubCell"/>
</dbReference>
<dbReference type="OrthoDB" id="3990906at2759"/>
<dbReference type="InterPro" id="IPR001138">
    <property type="entry name" value="Zn2Cys6_DnaBD"/>
</dbReference>
<evidence type="ECO:0000256" key="7">
    <source>
        <dbReference type="SAM" id="MobiDB-lite"/>
    </source>
</evidence>
<dbReference type="PROSITE" id="PS50048">
    <property type="entry name" value="ZN2_CY6_FUNGAL_2"/>
    <property type="match status" value="1"/>
</dbReference>
<dbReference type="InterPro" id="IPR051711">
    <property type="entry name" value="Stress_Response_Reg"/>
</dbReference>
<gene>
    <name evidence="9" type="ORF">L228DRAFT_58295</name>
</gene>
<dbReference type="Pfam" id="PF00172">
    <property type="entry name" value="Zn_clus"/>
    <property type="match status" value="1"/>
</dbReference>
<keyword evidence="4" id="KW-0238">DNA-binding</keyword>
<dbReference type="GO" id="GO:0045944">
    <property type="term" value="P:positive regulation of transcription by RNA polymerase II"/>
    <property type="evidence" value="ECO:0007669"/>
    <property type="project" value="TreeGrafter"/>
</dbReference>
<dbReference type="RefSeq" id="XP_018190469.1">
    <property type="nucleotide sequence ID" value="XM_018336727.1"/>
</dbReference>
<evidence type="ECO:0000313" key="10">
    <source>
        <dbReference type="Proteomes" id="UP000076632"/>
    </source>
</evidence>